<feature type="transmembrane region" description="Helical" evidence="2">
    <location>
        <begin position="507"/>
        <end position="534"/>
    </location>
</feature>
<feature type="chain" id="PRO_5027864704" evidence="3">
    <location>
        <begin position="21"/>
        <end position="582"/>
    </location>
</feature>
<feature type="disulfide bond" evidence="1">
    <location>
        <begin position="429"/>
        <end position="438"/>
    </location>
</feature>
<dbReference type="AlphaFoldDB" id="A0A6P7SYV3"/>
<dbReference type="Pfam" id="PF09992">
    <property type="entry name" value="NAGPA"/>
    <property type="match status" value="1"/>
</dbReference>
<dbReference type="SMART" id="SM00181">
    <property type="entry name" value="EGF"/>
    <property type="match status" value="3"/>
</dbReference>
<dbReference type="InterPro" id="IPR000742">
    <property type="entry name" value="EGF"/>
</dbReference>
<evidence type="ECO:0000256" key="3">
    <source>
        <dbReference type="SAM" id="SignalP"/>
    </source>
</evidence>
<name>A0A6P7SYV3_9MOLL</name>
<keyword evidence="2" id="KW-1133">Transmembrane helix</keyword>
<proteinExistence type="predicted"/>
<evidence type="ECO:0000313" key="5">
    <source>
        <dbReference type="Proteomes" id="UP000515154"/>
    </source>
</evidence>
<dbReference type="Pfam" id="PF23106">
    <property type="entry name" value="EGF_Teneurin"/>
    <property type="match status" value="1"/>
</dbReference>
<dbReference type="InterPro" id="IPR018711">
    <property type="entry name" value="NAGPA"/>
</dbReference>
<dbReference type="RefSeq" id="XP_029643335.1">
    <property type="nucleotide sequence ID" value="XM_029787475.2"/>
</dbReference>
<feature type="signal peptide" evidence="3">
    <location>
        <begin position="1"/>
        <end position="20"/>
    </location>
</feature>
<keyword evidence="2" id="KW-0472">Membrane</keyword>
<dbReference type="InterPro" id="IPR002049">
    <property type="entry name" value="LE_dom"/>
</dbReference>
<gene>
    <name evidence="6" type="primary">LOC115217778</name>
</gene>
<protein>
    <submittedName>
        <fullName evidence="6">N-acetylglucosamine-1-phosphodiester alpha-N-acetylglucosaminidase isoform X1</fullName>
    </submittedName>
</protein>
<dbReference type="PROSITE" id="PS50026">
    <property type="entry name" value="EGF_3"/>
    <property type="match status" value="1"/>
</dbReference>
<keyword evidence="3" id="KW-0732">Signal</keyword>
<dbReference type="PROSITE" id="PS00022">
    <property type="entry name" value="EGF_1"/>
    <property type="match status" value="2"/>
</dbReference>
<feature type="domain" description="EGF-like" evidence="4">
    <location>
        <begin position="404"/>
        <end position="439"/>
    </location>
</feature>
<reference evidence="6" key="1">
    <citation type="submission" date="2025-08" db="UniProtKB">
        <authorList>
            <consortium name="RefSeq"/>
        </authorList>
    </citation>
    <scope>IDENTIFICATION</scope>
</reference>
<keyword evidence="1" id="KW-0245">EGF-like domain</keyword>
<evidence type="ECO:0000259" key="4">
    <source>
        <dbReference type="PROSITE" id="PS50026"/>
    </source>
</evidence>
<keyword evidence="1" id="KW-1015">Disulfide bond</keyword>
<keyword evidence="2" id="KW-0812">Transmembrane</keyword>
<dbReference type="Proteomes" id="UP000515154">
    <property type="component" value="Linkage group LG1"/>
</dbReference>
<sequence length="582" mass="64360">MYQIFLIFIAIHRIVETVDGLDVNGMDLLLPYHGHHGPRHSNRYVRSCQQAKYGDMTSSIHAAYKSNGSDPTDIPPPLVISKYMIKKYGDMFSERHITIYYQLINYPWQTLSVLEPLEANSCNNKNSSVRATVLESAKRMNCLAATNAGFFNTHTGECVGNVVSNAHLVKDSGGIQNVHFGITKDGILYFGYLSEIDIVAKDFIQLVGGVIWLIRDGDVYVDESAKLECSEAQESGNIQRFISVISARNAVGHDKEGRVIMVQVDGETGKHGINLYELADIMKDLGAVNAINLDGGGSVTLVMNGTLVNNPSDMCSDKKFRCPREVSTILCVHEPLCDPPDCNGHGQCVFGRCNCSGLWSGDQCQTVKCENDCSEHGKCTEAGCLCTEGWMGDDCHVPCPHGRYGVNCSQLCLCQHNSTCNLFTGACTCPPGFVGDFCQDGCPFGFYGDRCKHVCMCPAACGCDHITGRCIISSAYSKHIFQASNCLAQKIIQHKHLIVDRTKEYRFYVYGFISMSVVAAVSILISCSLMYTLYKDNKFTCFKKCKLPQKNVKTHKLLDNSFIYDEDEDKLISSELDLTDEV</sequence>
<dbReference type="GO" id="GO:0033299">
    <property type="term" value="P:secretion of lysosomal enzymes"/>
    <property type="evidence" value="ECO:0007669"/>
    <property type="project" value="TreeGrafter"/>
</dbReference>
<dbReference type="PANTHER" id="PTHR40446:SF2">
    <property type="entry name" value="N-ACETYLGLUCOSAMINE-1-PHOSPHODIESTER ALPHA-N-ACETYLGLUCOSAMINIDASE"/>
    <property type="match status" value="1"/>
</dbReference>
<evidence type="ECO:0000256" key="2">
    <source>
        <dbReference type="SAM" id="Phobius"/>
    </source>
</evidence>
<dbReference type="Gene3D" id="2.10.25.10">
    <property type="entry name" value="Laminin"/>
    <property type="match status" value="1"/>
</dbReference>
<dbReference type="Gene3D" id="2.170.300.10">
    <property type="entry name" value="Tie2 ligand-binding domain superfamily"/>
    <property type="match status" value="1"/>
</dbReference>
<evidence type="ECO:0000256" key="1">
    <source>
        <dbReference type="PROSITE-ProRule" id="PRU00076"/>
    </source>
</evidence>
<organism evidence="5 6">
    <name type="scientific">Octopus sinensis</name>
    <name type="common">East Asian common octopus</name>
    <dbReference type="NCBI Taxonomy" id="2607531"/>
    <lineage>
        <taxon>Eukaryota</taxon>
        <taxon>Metazoa</taxon>
        <taxon>Spiralia</taxon>
        <taxon>Lophotrochozoa</taxon>
        <taxon>Mollusca</taxon>
        <taxon>Cephalopoda</taxon>
        <taxon>Coleoidea</taxon>
        <taxon>Octopodiformes</taxon>
        <taxon>Octopoda</taxon>
        <taxon>Incirrata</taxon>
        <taxon>Octopodidae</taxon>
        <taxon>Octopus</taxon>
    </lineage>
</organism>
<accession>A0A6P7SYV3</accession>
<dbReference type="PANTHER" id="PTHR40446">
    <property type="entry name" value="N-ACETYLGLUCOSAMINE-1-PHOSPHODIESTER ALPHA-N-ACETYLGLUCOSAMINIDASE"/>
    <property type="match status" value="1"/>
</dbReference>
<dbReference type="CDD" id="cd00055">
    <property type="entry name" value="EGF_Lam"/>
    <property type="match status" value="1"/>
</dbReference>
<keyword evidence="5" id="KW-1185">Reference proteome</keyword>
<comment type="caution">
    <text evidence="1">Lacks conserved residue(s) required for the propagation of feature annotation.</text>
</comment>
<evidence type="ECO:0000313" key="6">
    <source>
        <dbReference type="RefSeq" id="XP_029643335.1"/>
    </source>
</evidence>
<dbReference type="KEGG" id="osn:115217778"/>